<evidence type="ECO:0000313" key="1">
    <source>
        <dbReference type="EMBL" id="VDR29533.1"/>
    </source>
</evidence>
<dbReference type="AlphaFoldDB" id="A0A3P8M5B3"/>
<protein>
    <submittedName>
        <fullName evidence="1">Uncharacterized protein</fullName>
    </submittedName>
</protein>
<dbReference type="EMBL" id="LR131271">
    <property type="protein sequence ID" value="VDR29533.1"/>
    <property type="molecule type" value="Genomic_DNA"/>
</dbReference>
<organism evidence="1 2">
    <name type="scientific">Raoultella terrigena</name>
    <name type="common">Klebsiella terrigena</name>
    <dbReference type="NCBI Taxonomy" id="577"/>
    <lineage>
        <taxon>Bacteria</taxon>
        <taxon>Pseudomonadati</taxon>
        <taxon>Pseudomonadota</taxon>
        <taxon>Gammaproteobacteria</taxon>
        <taxon>Enterobacterales</taxon>
        <taxon>Enterobacteriaceae</taxon>
        <taxon>Klebsiella/Raoultella group</taxon>
        <taxon>Raoultella</taxon>
    </lineage>
</organism>
<evidence type="ECO:0000313" key="2">
    <source>
        <dbReference type="Proteomes" id="UP000274346"/>
    </source>
</evidence>
<dbReference type="Proteomes" id="UP000274346">
    <property type="component" value="Chromosome"/>
</dbReference>
<reference evidence="1 2" key="1">
    <citation type="submission" date="2018-12" db="EMBL/GenBank/DDBJ databases">
        <authorList>
            <consortium name="Pathogen Informatics"/>
        </authorList>
    </citation>
    <scope>NUCLEOTIDE SEQUENCE [LARGE SCALE GENOMIC DNA]</scope>
    <source>
        <strain evidence="1 2">NCTC13098</strain>
    </source>
</reference>
<gene>
    <name evidence="1" type="ORF">NCTC13098_05943</name>
</gene>
<accession>A0A3P8M5B3</accession>
<proteinExistence type="predicted"/>
<name>A0A3P8M5B3_RAOTE</name>
<sequence length="98" mass="10306">MKIDIMGVAQTRLLSVSVKTLDDAGILNISGLCRKLGVKRSTFLSKVASSGLEQAILHYAALKKQRDVLATLSEKDAAAFLAACNAGNSASKTSSTKH</sequence>
<dbReference type="KEGG" id="rtg:NCTC13098_05943"/>